<accession>A0A815GPU0</accession>
<dbReference type="EMBL" id="CAJNOW010002117">
    <property type="protein sequence ID" value="CAF1340997.1"/>
    <property type="molecule type" value="Genomic_DNA"/>
</dbReference>
<gene>
    <name evidence="5" type="ORF">KQP761_LOCUS6736</name>
    <name evidence="6" type="ORF">MBJ925_LOCUS27254</name>
</gene>
<reference evidence="5" key="1">
    <citation type="submission" date="2021-02" db="EMBL/GenBank/DDBJ databases">
        <authorList>
            <person name="Nowell W R."/>
        </authorList>
    </citation>
    <scope>NUCLEOTIDE SEQUENCE</scope>
</reference>
<evidence type="ECO:0000256" key="1">
    <source>
        <dbReference type="ARBA" id="ARBA00007782"/>
    </source>
</evidence>
<dbReference type="AlphaFoldDB" id="A0A815GPU0"/>
<dbReference type="GO" id="GO:0051301">
    <property type="term" value="P:cell division"/>
    <property type="evidence" value="ECO:0007669"/>
    <property type="project" value="UniProtKB-UniRule"/>
</dbReference>
<dbReference type="GO" id="GO:0016538">
    <property type="term" value="F:cyclin-dependent protein serine/threonine kinase regulator activity"/>
    <property type="evidence" value="ECO:0007669"/>
    <property type="project" value="InterPro"/>
</dbReference>
<dbReference type="OrthoDB" id="440676at2759"/>
<dbReference type="InterPro" id="IPR000789">
    <property type="entry name" value="Cyclin-dep_kinase_reg-sub"/>
</dbReference>
<dbReference type="PRINTS" id="PR00296">
    <property type="entry name" value="CYCLINKINASE"/>
</dbReference>
<dbReference type="Proteomes" id="UP000663824">
    <property type="component" value="Unassembled WGS sequence"/>
</dbReference>
<proteinExistence type="inferred from homology"/>
<dbReference type="SMART" id="SM01084">
    <property type="entry name" value="CKS"/>
    <property type="match status" value="1"/>
</dbReference>
<dbReference type="PANTHER" id="PTHR23415">
    <property type="entry name" value="CYCLIN-DEPENDENT KINASES REGULATORY SUBUNIT/60S RIBOSOME SUBUNIT BIOGENESIS PROTEIN NIP7"/>
    <property type="match status" value="1"/>
</dbReference>
<evidence type="ECO:0000313" key="6">
    <source>
        <dbReference type="EMBL" id="CAF2128976.1"/>
    </source>
</evidence>
<keyword evidence="2 4" id="KW-0132">Cell division</keyword>
<evidence type="ECO:0000256" key="4">
    <source>
        <dbReference type="RuleBase" id="RU311113"/>
    </source>
</evidence>
<dbReference type="Gene3D" id="3.30.170.10">
    <property type="entry name" value="Cyclin-dependent kinase, regulatory subunit"/>
    <property type="match status" value="1"/>
</dbReference>
<evidence type="ECO:0000256" key="2">
    <source>
        <dbReference type="ARBA" id="ARBA00022618"/>
    </source>
</evidence>
<name>A0A815GPU0_9BILA</name>
<comment type="caution">
    <text evidence="5">The sequence shown here is derived from an EMBL/GenBank/DDBJ whole genome shotgun (WGS) entry which is preliminary data.</text>
</comment>
<dbReference type="SUPFAM" id="SSF55637">
    <property type="entry name" value="Cell cycle regulatory proteins"/>
    <property type="match status" value="1"/>
</dbReference>
<keyword evidence="3 4" id="KW-0131">Cell cycle</keyword>
<evidence type="ECO:0000256" key="3">
    <source>
        <dbReference type="ARBA" id="ARBA00023306"/>
    </source>
</evidence>
<dbReference type="InterPro" id="IPR036858">
    <property type="entry name" value="Cyclin-dep_kinase_reg-sub_sf"/>
</dbReference>
<evidence type="ECO:0000313" key="7">
    <source>
        <dbReference type="Proteomes" id="UP000663834"/>
    </source>
</evidence>
<dbReference type="Pfam" id="PF01111">
    <property type="entry name" value="CKS"/>
    <property type="match status" value="1"/>
</dbReference>
<comment type="function">
    <text evidence="4">Binds to the catalytic subunit of the cyclin dependent kinases and is essential for their biological function.</text>
</comment>
<dbReference type="EMBL" id="CAJNRE010014591">
    <property type="protein sequence ID" value="CAF2128976.1"/>
    <property type="molecule type" value="Genomic_DNA"/>
</dbReference>
<protein>
    <recommendedName>
        <fullName evidence="4">Cyclin-dependent kinases regulatory subunit</fullName>
    </recommendedName>
</protein>
<dbReference type="Proteomes" id="UP000663834">
    <property type="component" value="Unassembled WGS sequence"/>
</dbReference>
<evidence type="ECO:0000313" key="5">
    <source>
        <dbReference type="EMBL" id="CAF1340997.1"/>
    </source>
</evidence>
<organism evidence="5 7">
    <name type="scientific">Rotaria magnacalcarata</name>
    <dbReference type="NCBI Taxonomy" id="392030"/>
    <lineage>
        <taxon>Eukaryota</taxon>
        <taxon>Metazoa</taxon>
        <taxon>Spiralia</taxon>
        <taxon>Gnathifera</taxon>
        <taxon>Rotifera</taxon>
        <taxon>Eurotatoria</taxon>
        <taxon>Bdelloidea</taxon>
        <taxon>Philodinida</taxon>
        <taxon>Philodinidae</taxon>
        <taxon>Rotaria</taxon>
    </lineage>
</organism>
<sequence>MSHVQPTKPPRYSSTYEDGTYQYRHVILDKSMLTTIPNTRLMNEYEWRALGIQQGPHWEHYLIHKPEPFVLMFRRLLKYRAELNPAMQQQNTHFPTTRMPTSVTLNLTISHPLGDSTNMKKNMIINGGSRLDINHYKTIHDAMDEGNDDFRESDFASHDYDE</sequence>
<comment type="similarity">
    <text evidence="1 4">Belongs to the CKS family.</text>
</comment>